<dbReference type="GO" id="GO:0005777">
    <property type="term" value="C:peroxisome"/>
    <property type="evidence" value="ECO:0007669"/>
    <property type="project" value="UniProtKB-SubCell"/>
</dbReference>
<dbReference type="InterPro" id="IPR029045">
    <property type="entry name" value="ClpP/crotonase-like_dom_sf"/>
</dbReference>
<feature type="signal peptide" evidence="4">
    <location>
        <begin position="1"/>
        <end position="21"/>
    </location>
</feature>
<proteinExistence type="predicted"/>
<keyword evidence="3 5" id="KW-0413">Isomerase</keyword>
<accession>A0A9Q0N1U3</accession>
<evidence type="ECO:0000256" key="4">
    <source>
        <dbReference type="SAM" id="SignalP"/>
    </source>
</evidence>
<dbReference type="Proteomes" id="UP001151699">
    <property type="component" value="Chromosome B"/>
</dbReference>
<dbReference type="PANTHER" id="PTHR43684">
    <property type="match status" value="1"/>
</dbReference>
<dbReference type="InterPro" id="IPR014748">
    <property type="entry name" value="Enoyl-CoA_hydra_C"/>
</dbReference>
<evidence type="ECO:0000313" key="6">
    <source>
        <dbReference type="Proteomes" id="UP001151699"/>
    </source>
</evidence>
<evidence type="ECO:0000256" key="2">
    <source>
        <dbReference type="ARBA" id="ARBA00023140"/>
    </source>
</evidence>
<dbReference type="InterPro" id="IPR051053">
    <property type="entry name" value="ECH/Chromodomain_protein"/>
</dbReference>
<organism evidence="5 6">
    <name type="scientific">Pseudolycoriella hygida</name>
    <dbReference type="NCBI Taxonomy" id="35572"/>
    <lineage>
        <taxon>Eukaryota</taxon>
        <taxon>Metazoa</taxon>
        <taxon>Ecdysozoa</taxon>
        <taxon>Arthropoda</taxon>
        <taxon>Hexapoda</taxon>
        <taxon>Insecta</taxon>
        <taxon>Pterygota</taxon>
        <taxon>Neoptera</taxon>
        <taxon>Endopterygota</taxon>
        <taxon>Diptera</taxon>
        <taxon>Nematocera</taxon>
        <taxon>Sciaroidea</taxon>
        <taxon>Sciaridae</taxon>
        <taxon>Pseudolycoriella</taxon>
    </lineage>
</organism>
<dbReference type="AlphaFoldDB" id="A0A9Q0N1U3"/>
<keyword evidence="2" id="KW-0576">Peroxisome</keyword>
<name>A0A9Q0N1U3_9DIPT</name>
<feature type="chain" id="PRO_5040383483" evidence="4">
    <location>
        <begin position="22"/>
        <end position="191"/>
    </location>
</feature>
<dbReference type="CDD" id="cd06558">
    <property type="entry name" value="crotonase-like"/>
    <property type="match status" value="1"/>
</dbReference>
<dbReference type="SUPFAM" id="SSF52096">
    <property type="entry name" value="ClpP/crotonase"/>
    <property type="match status" value="1"/>
</dbReference>
<dbReference type="Pfam" id="PF00378">
    <property type="entry name" value="ECH_1"/>
    <property type="match status" value="1"/>
</dbReference>
<comment type="subcellular location">
    <subcellularLocation>
        <location evidence="1">Peroxisome</location>
    </subcellularLocation>
</comment>
<dbReference type="EMBL" id="WJQU01000002">
    <property type="protein sequence ID" value="KAJ6642034.1"/>
    <property type="molecule type" value="Genomic_DNA"/>
</dbReference>
<reference evidence="5" key="1">
    <citation type="submission" date="2022-07" db="EMBL/GenBank/DDBJ databases">
        <authorList>
            <person name="Trinca V."/>
            <person name="Uliana J.V.C."/>
            <person name="Torres T.T."/>
            <person name="Ward R.J."/>
            <person name="Monesi N."/>
        </authorList>
    </citation>
    <scope>NUCLEOTIDE SEQUENCE</scope>
    <source>
        <strain evidence="5">HSMRA1968</strain>
        <tissue evidence="5">Whole embryos</tissue>
    </source>
</reference>
<gene>
    <name evidence="5" type="primary">Eci2</name>
    <name evidence="5" type="ORF">Bhyg_06980</name>
</gene>
<protein>
    <submittedName>
        <fullName evidence="5">Enoyl-CoA delta isomerase 2</fullName>
    </submittedName>
</protein>
<keyword evidence="6" id="KW-1185">Reference proteome</keyword>
<dbReference type="Gene3D" id="3.90.226.10">
    <property type="entry name" value="2-enoyl-CoA Hydratase, Chain A, domain 1"/>
    <property type="match status" value="1"/>
</dbReference>
<dbReference type="InterPro" id="IPR001753">
    <property type="entry name" value="Enoyl-CoA_hydra/iso"/>
</dbReference>
<sequence length="191" mass="20772">MYMRSALIVMVLCVCVSSIITSPLGADTDNAPFDCQFDDSAVKADTPKEQSYQDIATSLNEAAADESVNLVAITGAGDFYSSGNDLSLKAMGEGDMQELRQRAQKVLKEMISSFIKFPKLLIAVVNGPCIGIAATTAALCDVVYATENKFEWAALEKACDEELIELHKRQDSEEFMNAVINFIKLNDPIKG</sequence>
<evidence type="ECO:0000256" key="3">
    <source>
        <dbReference type="ARBA" id="ARBA00023235"/>
    </source>
</evidence>
<keyword evidence="4" id="KW-0732">Signal</keyword>
<dbReference type="Gene3D" id="1.10.12.10">
    <property type="entry name" value="Lyase 2-enoyl-coa Hydratase, Chain A, domain 2"/>
    <property type="match status" value="1"/>
</dbReference>
<evidence type="ECO:0000256" key="1">
    <source>
        <dbReference type="ARBA" id="ARBA00004275"/>
    </source>
</evidence>
<comment type="caution">
    <text evidence="5">The sequence shown here is derived from an EMBL/GenBank/DDBJ whole genome shotgun (WGS) entry which is preliminary data.</text>
</comment>
<dbReference type="OrthoDB" id="409763at2759"/>
<dbReference type="PANTHER" id="PTHR43684:SF1">
    <property type="entry name" value="ENOYL-COA DELTA ISOMERASE 2"/>
    <property type="match status" value="1"/>
</dbReference>
<dbReference type="GO" id="GO:0004165">
    <property type="term" value="F:delta(3)-delta(2)-enoyl-CoA isomerase activity"/>
    <property type="evidence" value="ECO:0007669"/>
    <property type="project" value="UniProtKB-ARBA"/>
</dbReference>
<evidence type="ECO:0000313" key="5">
    <source>
        <dbReference type="EMBL" id="KAJ6642034.1"/>
    </source>
</evidence>